<reference evidence="4 6" key="1">
    <citation type="submission" date="2019-07" db="EMBL/GenBank/DDBJ databases">
        <authorList>
            <person name="Qu J.-H."/>
        </authorList>
    </citation>
    <scope>NUCLEOTIDE SEQUENCE [LARGE SCALE GENOMIC DNA]</scope>
    <source>
        <strain evidence="4 6">MDT1-10-3</strain>
    </source>
</reference>
<feature type="repeat" description="TPR" evidence="1">
    <location>
        <begin position="211"/>
        <end position="244"/>
    </location>
</feature>
<evidence type="ECO:0000313" key="5">
    <source>
        <dbReference type="EMBL" id="MFA1771142.1"/>
    </source>
</evidence>
<dbReference type="InterPro" id="IPR018253">
    <property type="entry name" value="DnaJ_domain_CS"/>
</dbReference>
<dbReference type="SUPFAM" id="SSF48452">
    <property type="entry name" value="TPR-like"/>
    <property type="match status" value="1"/>
</dbReference>
<comment type="caution">
    <text evidence="4">The sequence shown here is derived from an EMBL/GenBank/DDBJ whole genome shotgun (WGS) entry which is preliminary data.</text>
</comment>
<dbReference type="InterPro" id="IPR036869">
    <property type="entry name" value="J_dom_sf"/>
</dbReference>
<keyword evidence="1" id="KW-0802">TPR repeat</keyword>
<dbReference type="InterPro" id="IPR019734">
    <property type="entry name" value="TPR_rpt"/>
</dbReference>
<dbReference type="CDD" id="cd06257">
    <property type="entry name" value="DnaJ"/>
    <property type="match status" value="1"/>
</dbReference>
<accession>A0A5M8QBV6</accession>
<evidence type="ECO:0000256" key="2">
    <source>
        <dbReference type="SAM" id="Phobius"/>
    </source>
</evidence>
<reference evidence="5 7" key="3">
    <citation type="submission" date="2024-08" db="EMBL/GenBank/DDBJ databases">
        <authorList>
            <person name="Wei W."/>
        </authorList>
    </citation>
    <scope>NUCLEOTIDE SEQUENCE [LARGE SCALE GENOMIC DNA]</scope>
    <source>
        <strain evidence="5 7">XU2</strain>
    </source>
</reference>
<dbReference type="EMBL" id="VKKZ01000021">
    <property type="protein sequence ID" value="KAA6433495.1"/>
    <property type="molecule type" value="Genomic_DNA"/>
</dbReference>
<dbReference type="Proteomes" id="UP001570846">
    <property type="component" value="Unassembled WGS sequence"/>
</dbReference>
<keyword evidence="2" id="KW-0472">Membrane</keyword>
<dbReference type="RefSeq" id="WP_149099154.1">
    <property type="nucleotide sequence ID" value="NZ_BMMG01000004.1"/>
</dbReference>
<dbReference type="PROSITE" id="PS50076">
    <property type="entry name" value="DNAJ_2"/>
    <property type="match status" value="1"/>
</dbReference>
<dbReference type="Gene3D" id="1.25.40.10">
    <property type="entry name" value="Tetratricopeptide repeat domain"/>
    <property type="match status" value="3"/>
</dbReference>
<sequence>MSKNYYHILGVSSNASAAEIKAAYKRLALKLHPDKNPNNIHAEERFKQVNDAYQVLSDPKRRAAFDLQRQYEQVRRQAQAYATPRYHHTRQPAGFQERHYRQRPQKPTHFSGRDLLIVLTVVLAAVLLVVGAYLGWSRIASGRAMEQGRQAEAQKHWQQAHDAYSEALEHKPGLEEARVRRAALRLTYLKNPTGAIADYTVALQENGKPPATWYAARGKSYLQAKRYPEALQDLNKAISLDTTQATFLLDRGLVHLQAEDNWPQAQADLSRFLQKTPATSAEATQALLYRAFALYRQQELGQAWQDTQQALRQDSANAKAFYLQAKIKQAQGDKAQGCVLLNKAAKLGFARAREEAAFQCQP</sequence>
<reference evidence="4 6" key="2">
    <citation type="submission" date="2019-09" db="EMBL/GenBank/DDBJ databases">
        <title>A bacterium isolated from glacier soil.</title>
        <authorList>
            <person name="Liu Q."/>
        </authorList>
    </citation>
    <scope>NUCLEOTIDE SEQUENCE [LARGE SCALE GENOMIC DNA]</scope>
    <source>
        <strain evidence="4 6">MDT1-10-3</strain>
    </source>
</reference>
<evidence type="ECO:0000313" key="4">
    <source>
        <dbReference type="EMBL" id="KAA6433495.1"/>
    </source>
</evidence>
<dbReference type="InterPro" id="IPR001623">
    <property type="entry name" value="DnaJ_domain"/>
</dbReference>
<dbReference type="SMART" id="SM00028">
    <property type="entry name" value="TPR"/>
    <property type="match status" value="3"/>
</dbReference>
<evidence type="ECO:0000313" key="7">
    <source>
        <dbReference type="Proteomes" id="UP001570846"/>
    </source>
</evidence>
<feature type="transmembrane region" description="Helical" evidence="2">
    <location>
        <begin position="115"/>
        <end position="136"/>
    </location>
</feature>
<dbReference type="AlphaFoldDB" id="A0A5M8QBV6"/>
<dbReference type="Pfam" id="PF00226">
    <property type="entry name" value="DnaJ"/>
    <property type="match status" value="1"/>
</dbReference>
<dbReference type="PANTHER" id="PTHR44200:SF1">
    <property type="entry name" value="DNAJ HOMOLOG SUBFAMILY C MEMBER 7"/>
    <property type="match status" value="1"/>
</dbReference>
<dbReference type="InterPro" id="IPR011990">
    <property type="entry name" value="TPR-like_helical_dom_sf"/>
</dbReference>
<dbReference type="PANTHER" id="PTHR44200">
    <property type="entry name" value="DNAJ HOMOLOG SUBFAMILY C MEMBER 7"/>
    <property type="match status" value="1"/>
</dbReference>
<dbReference type="InterPro" id="IPR052758">
    <property type="entry name" value="SRC_co-chaperone"/>
</dbReference>
<keyword evidence="2" id="KW-1133">Transmembrane helix</keyword>
<dbReference type="OrthoDB" id="1495940at2"/>
<dbReference type="EMBL" id="JBGOGF010000003">
    <property type="protein sequence ID" value="MFA1771142.1"/>
    <property type="molecule type" value="Genomic_DNA"/>
</dbReference>
<evidence type="ECO:0000259" key="3">
    <source>
        <dbReference type="PROSITE" id="PS50076"/>
    </source>
</evidence>
<dbReference type="PROSITE" id="PS50005">
    <property type="entry name" value="TPR"/>
    <property type="match status" value="1"/>
</dbReference>
<dbReference type="Gene3D" id="1.10.287.110">
    <property type="entry name" value="DnaJ domain"/>
    <property type="match status" value="1"/>
</dbReference>
<keyword evidence="7" id="KW-1185">Reference proteome</keyword>
<dbReference type="SUPFAM" id="SSF46565">
    <property type="entry name" value="Chaperone J-domain"/>
    <property type="match status" value="1"/>
</dbReference>
<keyword evidence="2" id="KW-0812">Transmembrane</keyword>
<organism evidence="4 6">
    <name type="scientific">Rufibacter glacialis</name>
    <dbReference type="NCBI Taxonomy" id="1259555"/>
    <lineage>
        <taxon>Bacteria</taxon>
        <taxon>Pseudomonadati</taxon>
        <taxon>Bacteroidota</taxon>
        <taxon>Cytophagia</taxon>
        <taxon>Cytophagales</taxon>
        <taxon>Hymenobacteraceae</taxon>
        <taxon>Rufibacter</taxon>
    </lineage>
</organism>
<dbReference type="PROSITE" id="PS00636">
    <property type="entry name" value="DNAJ_1"/>
    <property type="match status" value="1"/>
</dbReference>
<dbReference type="SMART" id="SM00271">
    <property type="entry name" value="DnaJ"/>
    <property type="match status" value="1"/>
</dbReference>
<dbReference type="Pfam" id="PF13414">
    <property type="entry name" value="TPR_11"/>
    <property type="match status" value="1"/>
</dbReference>
<feature type="domain" description="J" evidence="3">
    <location>
        <begin position="4"/>
        <end position="69"/>
    </location>
</feature>
<dbReference type="PRINTS" id="PR00625">
    <property type="entry name" value="JDOMAIN"/>
</dbReference>
<evidence type="ECO:0000256" key="1">
    <source>
        <dbReference type="PROSITE-ProRule" id="PRU00339"/>
    </source>
</evidence>
<gene>
    <name evidence="5" type="ORF">ACD591_07555</name>
    <name evidence="4" type="ORF">FOE74_13600</name>
</gene>
<name>A0A5M8QBV6_9BACT</name>
<evidence type="ECO:0000313" key="6">
    <source>
        <dbReference type="Proteomes" id="UP000323866"/>
    </source>
</evidence>
<proteinExistence type="predicted"/>
<protein>
    <submittedName>
        <fullName evidence="4">DnaJ domain-containing protein</fullName>
    </submittedName>
</protein>
<dbReference type="Proteomes" id="UP000323866">
    <property type="component" value="Unassembled WGS sequence"/>
</dbReference>